<evidence type="ECO:0000313" key="2">
    <source>
        <dbReference type="Proteomes" id="UP000320781"/>
    </source>
</evidence>
<protein>
    <recommendedName>
        <fullName evidence="3">Zona occludens toxin N-terminal domain-containing protein</fullName>
    </recommendedName>
</protein>
<evidence type="ECO:0000313" key="1">
    <source>
        <dbReference type="EMBL" id="TES87004.1"/>
    </source>
</evidence>
<dbReference type="SUPFAM" id="SSF52540">
    <property type="entry name" value="P-loop containing nucleoside triphosphate hydrolases"/>
    <property type="match status" value="1"/>
</dbReference>
<sequence>MKIVHPSVVLILGKPGSGKSALGYRLLELLRYVADIYVVGFPEQARSLLPECIGIVPSLEDLPNKCIALVDEAYLAYHSRGSMTAKSKAMSQALNLSRQKEQTIIFITQEAGHIDKNIVGSANVLVFKELGMLQLEFDRPQLNKLATQAKQALDSVQGNKQRWSFVYAPDNDFLGLMENELPSFWKPRLSRAFATGPASTTKRAPKSLTSRDRQKRALELRSQGASYGVIALELGVSRGTAVNYIKGYPYRRQISRSDGSNV</sequence>
<reference evidence="1 2" key="1">
    <citation type="submission" date="2019-03" db="EMBL/GenBank/DDBJ databases">
        <title>Metabolic potential of uncultured bacteria and archaea associated with petroleum seepage in deep-sea sediments.</title>
        <authorList>
            <person name="Dong X."/>
            <person name="Hubert C."/>
        </authorList>
    </citation>
    <scope>NUCLEOTIDE SEQUENCE [LARGE SCALE GENOMIC DNA]</scope>
    <source>
        <strain evidence="1">E44_bin92</strain>
    </source>
</reference>
<comment type="caution">
    <text evidence="1">The sequence shown here is derived from an EMBL/GenBank/DDBJ whole genome shotgun (WGS) entry which is preliminary data.</text>
</comment>
<dbReference type="Gene3D" id="3.40.50.300">
    <property type="entry name" value="P-loop containing nucleotide triphosphate hydrolases"/>
    <property type="match status" value="1"/>
</dbReference>
<name>A0A523QMJ2_UNCAE</name>
<proteinExistence type="predicted"/>
<accession>A0A523QMJ2</accession>
<dbReference type="AlphaFoldDB" id="A0A523QMJ2"/>
<dbReference type="EMBL" id="SOKU01000022">
    <property type="protein sequence ID" value="TES87004.1"/>
    <property type="molecule type" value="Genomic_DNA"/>
</dbReference>
<evidence type="ECO:0008006" key="3">
    <source>
        <dbReference type="Google" id="ProtNLM"/>
    </source>
</evidence>
<dbReference type="InterPro" id="IPR027417">
    <property type="entry name" value="P-loop_NTPase"/>
</dbReference>
<organism evidence="1 2">
    <name type="scientific">Aerophobetes bacterium</name>
    <dbReference type="NCBI Taxonomy" id="2030807"/>
    <lineage>
        <taxon>Bacteria</taxon>
        <taxon>Candidatus Aerophobota</taxon>
    </lineage>
</organism>
<gene>
    <name evidence="1" type="ORF">E3J95_00545</name>
</gene>
<dbReference type="Proteomes" id="UP000320781">
    <property type="component" value="Unassembled WGS sequence"/>
</dbReference>